<dbReference type="eggNOG" id="ENOG502ZPFN">
    <property type="taxonomic scope" value="Bacteria"/>
</dbReference>
<dbReference type="RefSeq" id="WP_021714530.1">
    <property type="nucleotide sequence ID" value="NZ_BATM01000044.1"/>
</dbReference>
<protein>
    <submittedName>
        <fullName evidence="1">Uncharacterized protein</fullName>
    </submittedName>
</protein>
<reference evidence="1 2" key="1">
    <citation type="submission" date="2013-09" db="EMBL/GenBank/DDBJ databases">
        <title>Whole genome shotgun sequence of Vibrio ezurae NBRC 102218.</title>
        <authorList>
            <person name="Yoshida I."/>
            <person name="Hosoyama A."/>
            <person name="Numata M."/>
            <person name="Hashimoto M."/>
            <person name="Hosoyama Y."/>
            <person name="Tsuchikane K."/>
            <person name="Noguchi M."/>
            <person name="Hirakata S."/>
            <person name="Ichikawa N."/>
            <person name="Ohji S."/>
            <person name="Yamazoe A."/>
            <person name="Fujita N."/>
        </authorList>
    </citation>
    <scope>NUCLEOTIDE SEQUENCE [LARGE SCALE GENOMIC DNA]</scope>
    <source>
        <strain evidence="1 2">NBRC 102218</strain>
    </source>
</reference>
<dbReference type="AlphaFoldDB" id="U3CI47"/>
<gene>
    <name evidence="1" type="ORF">VEZ01S_44_00320</name>
</gene>
<dbReference type="STRING" id="1219080.VEZ01S_44_00320"/>
<accession>U3CI47</accession>
<comment type="caution">
    <text evidence="1">The sequence shown here is derived from an EMBL/GenBank/DDBJ whole genome shotgun (WGS) entry which is preliminary data.</text>
</comment>
<evidence type="ECO:0000313" key="2">
    <source>
        <dbReference type="Proteomes" id="UP000016562"/>
    </source>
</evidence>
<dbReference type="OrthoDB" id="5877270at2"/>
<evidence type="ECO:0000313" key="1">
    <source>
        <dbReference type="EMBL" id="GAD80829.1"/>
    </source>
</evidence>
<proteinExistence type="predicted"/>
<sequence>MRNFEILERGEKYFRCSVDGKSHCRIIIDDYSKGLSLGKHRLHVEEITDRYVHFAHDAVFKLTLPLSQQHSIEICTLKAGRKNTVTYKECLRLGGKWEPILNEWVFSSSVKDKVEQLRSIVKSRQILVEIKFKETISHLGKNLTIFGYETVKGIKVNNAPILGSGITLKKGDITFINSPISKIIIRSGTVLRLKIPEKMLISEVFREDYLAATDLSVLK</sequence>
<dbReference type="Proteomes" id="UP000016562">
    <property type="component" value="Unassembled WGS sequence"/>
</dbReference>
<keyword evidence="2" id="KW-1185">Reference proteome</keyword>
<name>U3CI47_9VIBR</name>
<organism evidence="1 2">
    <name type="scientific">Vibrio ezurae NBRC 102218</name>
    <dbReference type="NCBI Taxonomy" id="1219080"/>
    <lineage>
        <taxon>Bacteria</taxon>
        <taxon>Pseudomonadati</taxon>
        <taxon>Pseudomonadota</taxon>
        <taxon>Gammaproteobacteria</taxon>
        <taxon>Vibrionales</taxon>
        <taxon>Vibrionaceae</taxon>
        <taxon>Vibrio</taxon>
    </lineage>
</organism>
<dbReference type="EMBL" id="BATM01000044">
    <property type="protein sequence ID" value="GAD80829.1"/>
    <property type="molecule type" value="Genomic_DNA"/>
</dbReference>